<dbReference type="InterPro" id="IPR050339">
    <property type="entry name" value="CC_SR_Kinase"/>
</dbReference>
<dbReference type="Proteomes" id="UP000265020">
    <property type="component" value="Unassembled WGS sequence"/>
</dbReference>
<evidence type="ECO:0000256" key="1">
    <source>
        <dbReference type="ARBA" id="ARBA00022679"/>
    </source>
</evidence>
<feature type="domain" description="DRBM" evidence="10">
    <location>
        <begin position="18"/>
        <end position="54"/>
    </location>
</feature>
<dbReference type="InterPro" id="IPR008271">
    <property type="entry name" value="Ser/Thr_kinase_AS"/>
</dbReference>
<dbReference type="GO" id="GO:0005737">
    <property type="term" value="C:cytoplasm"/>
    <property type="evidence" value="ECO:0007669"/>
    <property type="project" value="TreeGrafter"/>
</dbReference>
<dbReference type="Pfam" id="PF00035">
    <property type="entry name" value="dsrm"/>
    <property type="match status" value="2"/>
</dbReference>
<keyword evidence="2 7" id="KW-0547">Nucleotide-binding</keyword>
<feature type="domain" description="Protein kinase" evidence="9">
    <location>
        <begin position="165"/>
        <end position="418"/>
    </location>
</feature>
<comment type="similarity">
    <text evidence="5">Belongs to the protein kinase superfamily. Ser/Thr protein kinase family. GCN2 subfamily.</text>
</comment>
<dbReference type="GO" id="GO:0005524">
    <property type="term" value="F:ATP binding"/>
    <property type="evidence" value="ECO:0007669"/>
    <property type="project" value="UniProtKB-UniRule"/>
</dbReference>
<evidence type="ECO:0000313" key="11">
    <source>
        <dbReference type="Ensembl" id="ENSCVAP00000002080.1"/>
    </source>
</evidence>
<dbReference type="PROSITE" id="PS50137">
    <property type="entry name" value="DS_RBD"/>
    <property type="match status" value="2"/>
</dbReference>
<dbReference type="GO" id="GO:0004694">
    <property type="term" value="F:eukaryotic translation initiation factor 2alpha kinase activity"/>
    <property type="evidence" value="ECO:0007669"/>
    <property type="project" value="TreeGrafter"/>
</dbReference>
<dbReference type="SMART" id="SM00220">
    <property type="entry name" value="S_TKc"/>
    <property type="match status" value="1"/>
</dbReference>
<evidence type="ECO:0000313" key="12">
    <source>
        <dbReference type="Proteomes" id="UP000265020"/>
    </source>
</evidence>
<dbReference type="GO" id="GO:0005634">
    <property type="term" value="C:nucleus"/>
    <property type="evidence" value="ECO:0007669"/>
    <property type="project" value="TreeGrafter"/>
</dbReference>
<accession>A0A3Q2FF63</accession>
<evidence type="ECO:0000256" key="2">
    <source>
        <dbReference type="ARBA" id="ARBA00022741"/>
    </source>
</evidence>
<dbReference type="GO" id="GO:0003723">
    <property type="term" value="F:RNA binding"/>
    <property type="evidence" value="ECO:0007669"/>
    <property type="project" value="UniProtKB-UniRule"/>
</dbReference>
<dbReference type="PANTHER" id="PTHR11042:SF166">
    <property type="entry name" value="EUKARYOTIC TRANSLATION INITIATION FACTOR 2-ALPHA KINASE 3"/>
    <property type="match status" value="1"/>
</dbReference>
<keyword evidence="4 7" id="KW-0067">ATP-binding</keyword>
<dbReference type="Ensembl" id="ENSCVAT00000012335.1">
    <property type="protein sequence ID" value="ENSCVAP00000002080.1"/>
    <property type="gene ID" value="ENSCVAG00000003185.1"/>
</dbReference>
<dbReference type="InterPro" id="IPR014720">
    <property type="entry name" value="dsRBD_dom"/>
</dbReference>
<dbReference type="InterPro" id="IPR017441">
    <property type="entry name" value="Protein_kinase_ATP_BS"/>
</dbReference>
<dbReference type="Pfam" id="PF00069">
    <property type="entry name" value="Pkinase"/>
    <property type="match status" value="1"/>
</dbReference>
<dbReference type="PROSITE" id="PS00108">
    <property type="entry name" value="PROTEIN_KINASE_ST"/>
    <property type="match status" value="1"/>
</dbReference>
<dbReference type="InterPro" id="IPR011009">
    <property type="entry name" value="Kinase-like_dom_sf"/>
</dbReference>
<feature type="binding site" evidence="7">
    <location>
        <position position="194"/>
    </location>
    <ligand>
        <name>ATP</name>
        <dbReference type="ChEBI" id="CHEBI:30616"/>
    </ligand>
</feature>
<proteinExistence type="inferred from homology"/>
<keyword evidence="1" id="KW-0808">Transferase</keyword>
<keyword evidence="12" id="KW-1185">Reference proteome</keyword>
<keyword evidence="8" id="KW-0723">Serine/threonine-protein kinase</keyword>
<evidence type="ECO:0000259" key="9">
    <source>
        <dbReference type="PROSITE" id="PS50011"/>
    </source>
</evidence>
<dbReference type="AlphaFoldDB" id="A0A3Q2FF63"/>
<reference evidence="11" key="1">
    <citation type="submission" date="2025-08" db="UniProtKB">
        <authorList>
            <consortium name="Ensembl"/>
        </authorList>
    </citation>
    <scope>IDENTIFICATION</scope>
</reference>
<dbReference type="Gene3D" id="3.30.160.20">
    <property type="match status" value="2"/>
</dbReference>
<evidence type="ECO:0000256" key="4">
    <source>
        <dbReference type="ARBA" id="ARBA00022840"/>
    </source>
</evidence>
<dbReference type="SUPFAM" id="SSF56112">
    <property type="entry name" value="Protein kinase-like (PK-like)"/>
    <property type="match status" value="1"/>
</dbReference>
<dbReference type="SUPFAM" id="SSF54768">
    <property type="entry name" value="dsRNA-binding domain-like"/>
    <property type="match status" value="2"/>
</dbReference>
<dbReference type="STRING" id="28743.ENSCVAP00000002080"/>
<protein>
    <submittedName>
        <fullName evidence="11">Eukaryotic translation initiation factor 2-alpha kinase 3-like</fullName>
    </submittedName>
</protein>
<evidence type="ECO:0000256" key="8">
    <source>
        <dbReference type="RuleBase" id="RU000304"/>
    </source>
</evidence>
<dbReference type="Gene3D" id="1.10.510.10">
    <property type="entry name" value="Transferase(Phosphotransferase) domain 1"/>
    <property type="match status" value="1"/>
</dbReference>
<reference evidence="11" key="2">
    <citation type="submission" date="2025-09" db="UniProtKB">
        <authorList>
            <consortium name="Ensembl"/>
        </authorList>
    </citation>
    <scope>IDENTIFICATION</scope>
</reference>
<evidence type="ECO:0000256" key="5">
    <source>
        <dbReference type="ARBA" id="ARBA00037982"/>
    </source>
</evidence>
<dbReference type="GeneTree" id="ENSGT00940000163863"/>
<dbReference type="Gene3D" id="3.30.200.20">
    <property type="entry name" value="Phosphorylase Kinase, domain 1"/>
    <property type="match status" value="1"/>
</dbReference>
<keyword evidence="3" id="KW-0418">Kinase</keyword>
<organism evidence="11 12">
    <name type="scientific">Cyprinodon variegatus</name>
    <name type="common">Sheepshead minnow</name>
    <dbReference type="NCBI Taxonomy" id="28743"/>
    <lineage>
        <taxon>Eukaryota</taxon>
        <taxon>Metazoa</taxon>
        <taxon>Chordata</taxon>
        <taxon>Craniata</taxon>
        <taxon>Vertebrata</taxon>
        <taxon>Euteleostomi</taxon>
        <taxon>Actinopterygii</taxon>
        <taxon>Neopterygii</taxon>
        <taxon>Teleostei</taxon>
        <taxon>Neoteleostei</taxon>
        <taxon>Acanthomorphata</taxon>
        <taxon>Ovalentaria</taxon>
        <taxon>Atherinomorphae</taxon>
        <taxon>Cyprinodontiformes</taxon>
        <taxon>Cyprinodontidae</taxon>
        <taxon>Cyprinodon</taxon>
    </lineage>
</organism>
<keyword evidence="6" id="KW-0694">RNA-binding</keyword>
<sequence length="418" mass="48117">MESIQIVTLQSTLRWYIFFKCFVLDGKPYPKGVGKKKKDAKLAAAENALKLLRENQPPDTTENSANATPPVSQTINYIGWLNEYGQKNRVDIRPVETIRPGPQNATHYCKFIVGDTEYPDVCGKTKRKAKEKAAKVAYERINADQSREVSSTNSPTQRVLVTSEFETPTFLGKGGYGAVFKAKEKLVDRHYAVKAVSYSEKAFREVKALSDLHHENIVRYYHCWIEDSKKLPEIIQRKLKEYYLFIKMEFCNSTLKQWIKEMNEKEVQDSQRGAESLPIAKQIVTGVKYIHDNNLIHRDLKPENIMFGKDGKVKIGDFGLVTVDKSEDVMERTQGRGTKSYMAPEQKSKSYDHKVDIFALGLIFFELLWKFSTFHEKKKVIIKSLLSKSPKDRPEASELQKALERLNRQHMHLENQTV</sequence>
<evidence type="ECO:0000256" key="7">
    <source>
        <dbReference type="PROSITE-ProRule" id="PRU10141"/>
    </source>
</evidence>
<dbReference type="InterPro" id="IPR000719">
    <property type="entry name" value="Prot_kinase_dom"/>
</dbReference>
<feature type="domain" description="DRBM" evidence="10">
    <location>
        <begin position="76"/>
        <end position="143"/>
    </location>
</feature>
<name>A0A3Q2FF63_CYPVA</name>
<evidence type="ECO:0000256" key="6">
    <source>
        <dbReference type="PROSITE-ProRule" id="PRU00266"/>
    </source>
</evidence>
<dbReference type="PANTHER" id="PTHR11042">
    <property type="entry name" value="EUKARYOTIC TRANSLATION INITIATION FACTOR 2-ALPHA KINASE EIF2-ALPHA KINASE -RELATED"/>
    <property type="match status" value="1"/>
</dbReference>
<dbReference type="PROSITE" id="PS50011">
    <property type="entry name" value="PROTEIN_KINASE_DOM"/>
    <property type="match status" value="1"/>
</dbReference>
<evidence type="ECO:0000256" key="3">
    <source>
        <dbReference type="ARBA" id="ARBA00022777"/>
    </source>
</evidence>
<dbReference type="PROSITE" id="PS00107">
    <property type="entry name" value="PROTEIN_KINASE_ATP"/>
    <property type="match status" value="1"/>
</dbReference>
<evidence type="ECO:0000259" key="10">
    <source>
        <dbReference type="PROSITE" id="PS50137"/>
    </source>
</evidence>